<evidence type="ECO:0000313" key="1">
    <source>
        <dbReference type="EMBL" id="CAE0063674.1"/>
    </source>
</evidence>
<sequence>MLCLHNKNDPVALLRLYVASPLPREIVDSSSPLLHHPFEDGMESTPLPGPCGTQAALRSRRRWPIVESSGGRVKVCSLGVHGLKGSRGANISTLYIESVWPGL</sequence>
<protein>
    <submittedName>
        <fullName evidence="1">Uncharacterized protein</fullName>
    </submittedName>
</protein>
<organism evidence="1">
    <name type="scientific">Rhodosorus marinus</name>
    <dbReference type="NCBI Taxonomy" id="101924"/>
    <lineage>
        <taxon>Eukaryota</taxon>
        <taxon>Rhodophyta</taxon>
        <taxon>Stylonematophyceae</taxon>
        <taxon>Stylonematales</taxon>
        <taxon>Stylonemataceae</taxon>
        <taxon>Rhodosorus</taxon>
    </lineage>
</organism>
<name>A0A7S3AA49_9RHOD</name>
<dbReference type="EMBL" id="HBHW01041270">
    <property type="protein sequence ID" value="CAE0063674.1"/>
    <property type="molecule type" value="Transcribed_RNA"/>
</dbReference>
<reference evidence="1" key="1">
    <citation type="submission" date="2021-01" db="EMBL/GenBank/DDBJ databases">
        <authorList>
            <person name="Corre E."/>
            <person name="Pelletier E."/>
            <person name="Niang G."/>
            <person name="Scheremetjew M."/>
            <person name="Finn R."/>
            <person name="Kale V."/>
            <person name="Holt S."/>
            <person name="Cochrane G."/>
            <person name="Meng A."/>
            <person name="Brown T."/>
            <person name="Cohen L."/>
        </authorList>
    </citation>
    <scope>NUCLEOTIDE SEQUENCE</scope>
    <source>
        <strain evidence="1">CCMP 769</strain>
    </source>
</reference>
<accession>A0A7S3AA49</accession>
<gene>
    <name evidence="1" type="ORF">RMAR00112_LOCUS31746</name>
</gene>
<proteinExistence type="predicted"/>
<dbReference type="AlphaFoldDB" id="A0A7S3AA49"/>